<dbReference type="InterPro" id="IPR026876">
    <property type="entry name" value="Fn3_assoc_repeat"/>
</dbReference>
<dbReference type="Pfam" id="PF02838">
    <property type="entry name" value="Glyco_hydro_20b"/>
    <property type="match status" value="1"/>
</dbReference>
<proteinExistence type="inferred from homology"/>
<dbReference type="EMBL" id="DSVI01000027">
    <property type="protein sequence ID" value="HGT49243.1"/>
    <property type="molecule type" value="Genomic_DNA"/>
</dbReference>
<dbReference type="AlphaFoldDB" id="A0A832G8C6"/>
<evidence type="ECO:0000256" key="3">
    <source>
        <dbReference type="ARBA" id="ARBA00012663"/>
    </source>
</evidence>
<dbReference type="PRINTS" id="PR00738">
    <property type="entry name" value="GLHYDRLASE20"/>
</dbReference>
<dbReference type="SUPFAM" id="SSF51445">
    <property type="entry name" value="(Trans)glycosidases"/>
    <property type="match status" value="1"/>
</dbReference>
<dbReference type="InterPro" id="IPR025705">
    <property type="entry name" value="Beta_hexosaminidase_sua/sub"/>
</dbReference>
<dbReference type="SUPFAM" id="SSF55545">
    <property type="entry name" value="beta-N-acetylhexosaminidase-like domain"/>
    <property type="match status" value="1"/>
</dbReference>
<reference evidence="10" key="1">
    <citation type="journal article" date="2020" name="mSystems">
        <title>Genome- and Community-Level Interaction Insights into Carbon Utilization and Element Cycling Functions of Hydrothermarchaeota in Hydrothermal Sediment.</title>
        <authorList>
            <person name="Zhou Z."/>
            <person name="Liu Y."/>
            <person name="Xu W."/>
            <person name="Pan J."/>
            <person name="Luo Z.H."/>
            <person name="Li M."/>
        </authorList>
    </citation>
    <scope>NUCLEOTIDE SEQUENCE [LARGE SCALE GENOMIC DNA]</scope>
    <source>
        <strain evidence="10">SpSt-500</strain>
    </source>
</reference>
<dbReference type="Pfam" id="PF13287">
    <property type="entry name" value="Fn3_assoc"/>
    <property type="match status" value="1"/>
</dbReference>
<evidence type="ECO:0000256" key="7">
    <source>
        <dbReference type="SAM" id="SignalP"/>
    </source>
</evidence>
<comment type="catalytic activity">
    <reaction evidence="1">
        <text>Hydrolysis of terminal non-reducing N-acetyl-D-hexosamine residues in N-acetyl-beta-D-hexosaminides.</text>
        <dbReference type="EC" id="3.2.1.52"/>
    </reaction>
</comment>
<dbReference type="InterPro" id="IPR015883">
    <property type="entry name" value="Glyco_hydro_20_cat"/>
</dbReference>
<accession>A0A832G8C6</accession>
<dbReference type="PANTHER" id="PTHR22600:SF57">
    <property type="entry name" value="BETA-N-ACETYLHEXOSAMINIDASE"/>
    <property type="match status" value="1"/>
</dbReference>
<dbReference type="GO" id="GO:0030203">
    <property type="term" value="P:glycosaminoglycan metabolic process"/>
    <property type="evidence" value="ECO:0007669"/>
    <property type="project" value="TreeGrafter"/>
</dbReference>
<evidence type="ECO:0000256" key="1">
    <source>
        <dbReference type="ARBA" id="ARBA00001231"/>
    </source>
</evidence>
<evidence type="ECO:0000256" key="6">
    <source>
        <dbReference type="PIRSR" id="PIRSR625705-1"/>
    </source>
</evidence>
<feature type="domain" description="Beta-hexosaminidase bacterial type N-terminal" evidence="9">
    <location>
        <begin position="20"/>
        <end position="149"/>
    </location>
</feature>
<dbReference type="InterPro" id="IPR015882">
    <property type="entry name" value="HEX_bac_N"/>
</dbReference>
<dbReference type="GO" id="GO:0005975">
    <property type="term" value="P:carbohydrate metabolic process"/>
    <property type="evidence" value="ECO:0007669"/>
    <property type="project" value="InterPro"/>
</dbReference>
<dbReference type="Gene3D" id="2.60.120.260">
    <property type="entry name" value="Galactose-binding domain-like"/>
    <property type="match status" value="1"/>
</dbReference>
<name>A0A832G8C6_9BACT</name>
<dbReference type="GO" id="GO:0016020">
    <property type="term" value="C:membrane"/>
    <property type="evidence" value="ECO:0007669"/>
    <property type="project" value="TreeGrafter"/>
</dbReference>
<evidence type="ECO:0000259" key="9">
    <source>
        <dbReference type="Pfam" id="PF02838"/>
    </source>
</evidence>
<feature type="active site" description="Proton donor" evidence="6">
    <location>
        <position position="317"/>
    </location>
</feature>
<keyword evidence="4" id="KW-0378">Hydrolase</keyword>
<evidence type="ECO:0000256" key="4">
    <source>
        <dbReference type="ARBA" id="ARBA00022801"/>
    </source>
</evidence>
<dbReference type="GO" id="GO:0004563">
    <property type="term" value="F:beta-N-acetylhexosaminidase activity"/>
    <property type="evidence" value="ECO:0007669"/>
    <property type="project" value="UniProtKB-EC"/>
</dbReference>
<gene>
    <name evidence="10" type="ORF">ENS56_14490</name>
</gene>
<dbReference type="PANTHER" id="PTHR22600">
    <property type="entry name" value="BETA-HEXOSAMINIDASE"/>
    <property type="match status" value="1"/>
</dbReference>
<feature type="signal peptide" evidence="7">
    <location>
        <begin position="1"/>
        <end position="18"/>
    </location>
</feature>
<evidence type="ECO:0000313" key="10">
    <source>
        <dbReference type="EMBL" id="HGT49243.1"/>
    </source>
</evidence>
<dbReference type="Gene3D" id="3.20.20.80">
    <property type="entry name" value="Glycosidases"/>
    <property type="match status" value="1"/>
</dbReference>
<dbReference type="EC" id="3.2.1.52" evidence="3"/>
<dbReference type="InterPro" id="IPR017853">
    <property type="entry name" value="GH"/>
</dbReference>
<keyword evidence="5" id="KW-0326">Glycosidase</keyword>
<feature type="domain" description="Glycoside hydrolase family 20 catalytic" evidence="8">
    <location>
        <begin position="152"/>
        <end position="473"/>
    </location>
</feature>
<dbReference type="Pfam" id="PF00728">
    <property type="entry name" value="Glyco_hydro_20"/>
    <property type="match status" value="1"/>
</dbReference>
<evidence type="ECO:0000256" key="2">
    <source>
        <dbReference type="ARBA" id="ARBA00006285"/>
    </source>
</evidence>
<organism evidence="10">
    <name type="scientific">Ignavibacterium album</name>
    <dbReference type="NCBI Taxonomy" id="591197"/>
    <lineage>
        <taxon>Bacteria</taxon>
        <taxon>Pseudomonadati</taxon>
        <taxon>Ignavibacteriota</taxon>
        <taxon>Ignavibacteria</taxon>
        <taxon>Ignavibacteriales</taxon>
        <taxon>Ignavibacteriaceae</taxon>
        <taxon>Ignavibacterium</taxon>
    </lineage>
</organism>
<comment type="caution">
    <text evidence="10">The sequence shown here is derived from an EMBL/GenBank/DDBJ whole genome shotgun (WGS) entry which is preliminary data.</text>
</comment>
<dbReference type="CDD" id="cd06563">
    <property type="entry name" value="GH20_chitobiase-like"/>
    <property type="match status" value="1"/>
</dbReference>
<evidence type="ECO:0000259" key="8">
    <source>
        <dbReference type="Pfam" id="PF00728"/>
    </source>
</evidence>
<dbReference type="InterPro" id="IPR029018">
    <property type="entry name" value="Hex-like_dom2"/>
</dbReference>
<dbReference type="Gene3D" id="3.30.379.10">
    <property type="entry name" value="Chitobiase/beta-hexosaminidase domain 2-like"/>
    <property type="match status" value="1"/>
</dbReference>
<feature type="chain" id="PRO_5032551958" description="beta-N-acetylhexosaminidase" evidence="7">
    <location>
        <begin position="19"/>
        <end position="741"/>
    </location>
</feature>
<evidence type="ECO:0000256" key="5">
    <source>
        <dbReference type="ARBA" id="ARBA00023295"/>
    </source>
</evidence>
<keyword evidence="7" id="KW-0732">Signal</keyword>
<protein>
    <recommendedName>
        <fullName evidence="3">beta-N-acetylhexosaminidase</fullName>
        <ecNumber evidence="3">3.2.1.52</ecNumber>
    </recommendedName>
</protein>
<comment type="similarity">
    <text evidence="2">Belongs to the glycosyl hydrolase 20 family.</text>
</comment>
<sequence length="741" mass="85347">MKKFLLIIISVLITSASAQVNLVPKPQQIKYFDGSFTLNSETTIFFQKESEAVAKYLQDYLKKYFESELSLTQTETRQQIKLFLRDVENINNNPEGYHLIINKDQILIEAEDNRGLFYGVQTLKQIIYSSQISPKDKAIKFPCLEIYDYPRFLWRGLNLDCCRHFMSKDFIKRYIDLLAFQKMNILHWHLTEDQGWRIEIKKYPELTQIGAFRKYDDGSVYGGFYSQDDIKEIVQYAQSRFITVVPEIEMPGHSTAAIATFPQLSCTGGPFEVGTLWGIYKDIYCAGNEKTFEFLENVLNEVIELFPSKYIHIGGDEAPKDRWQKCEKCQLRIKEENLADEHELQSYFIKRIEKFLNSKGKEIIGWDEILEGGLAPGATVQSWRGTKGAIDAAKMNHDVIVSPTSHCYFDYPIETTDVPKVYSFNPIPDELSDEEAKHVLGSEGNMWTEYAPQHLVDYRLFPRLTALAEVLWTYPKERNYDEFSTRLKTFYNMLDDMNVNYNFEIPPMSLQESFDKNLNRFDITIYLKQKGLELFYSTDGTEPGRNSIKYDKPIGITNSTNIKFAFYRGEKKVGETIERGYSLSKANNKIITLTYPPSNRFEGGNQNILTDGILGGNNYRIGGYLGFQSSDFEVVIDLESETDLSKISAGFFTASSSLVLLPEFTEFFISDDGENYKSVGKVVKNFSLKDPSWKRIDLSISLSNTKARYIKIFAKNQMQVPEWHPACGGKVWLMVDEIIVE</sequence>